<dbReference type="InterPro" id="IPR013083">
    <property type="entry name" value="Znf_RING/FYVE/PHD"/>
</dbReference>
<dbReference type="Pfam" id="PF00097">
    <property type="entry name" value="zf-C3HC4"/>
    <property type="match status" value="1"/>
</dbReference>
<evidence type="ECO:0000256" key="2">
    <source>
        <dbReference type="ARBA" id="ARBA00022771"/>
    </source>
</evidence>
<dbReference type="Gene3D" id="3.30.40.10">
    <property type="entry name" value="Zinc/RING finger domain, C3HC4 (zinc finger)"/>
    <property type="match status" value="1"/>
</dbReference>
<dbReference type="OrthoDB" id="6105938at2759"/>
<keyword evidence="9" id="KW-1185">Reference proteome</keyword>
<keyword evidence="5" id="KW-0175">Coiled coil</keyword>
<dbReference type="InterPro" id="IPR018957">
    <property type="entry name" value="Znf_C3HC4_RING-type"/>
</dbReference>
<comment type="caution">
    <text evidence="8">The sequence shown here is derived from an EMBL/GenBank/DDBJ whole genome shotgun (WGS) entry which is preliminary data.</text>
</comment>
<evidence type="ECO:0000313" key="8">
    <source>
        <dbReference type="EMBL" id="PPQ78384.1"/>
    </source>
</evidence>
<evidence type="ECO:0000256" key="6">
    <source>
        <dbReference type="SAM" id="MobiDB-lite"/>
    </source>
</evidence>
<dbReference type="Proteomes" id="UP000283269">
    <property type="component" value="Unassembled WGS sequence"/>
</dbReference>
<dbReference type="PROSITE" id="PS50089">
    <property type="entry name" value="ZF_RING_2"/>
    <property type="match status" value="1"/>
</dbReference>
<dbReference type="PROSITE" id="PS00518">
    <property type="entry name" value="ZF_RING_1"/>
    <property type="match status" value="1"/>
</dbReference>
<dbReference type="STRING" id="93625.A0A409WIM8"/>
<keyword evidence="1" id="KW-0479">Metal-binding</keyword>
<dbReference type="InterPro" id="IPR001841">
    <property type="entry name" value="Znf_RING"/>
</dbReference>
<sequence length="327" mass="37734">MPRNNESTPLKKRRSSRLKDRAAATRASIASQAESVSVPKAKRRRLSDDTTRINNDRVCDEDITSGAKPSTASGSDLRRFKRITTTDLERREKRLALKEQDLRDRLNELEERIQSLSRKEDQTSQMMLQFVEREAQSTLKQLEEHFTCALCYEILASPYSLSPSHCGHTFCGLCILKWFFSRLHRVCGLWHESVDCPICRSILIPTPERTPRSQSTFPFVPNRVTASVIESLVEKLTNPPLYSQARIKKEEIESTWGSQSKKHRGRGCVRKREQSEEKDSEKISDTLDVIAWREGGHLRAEWLKKDRQHWSAMGSQDFIFMKQKLGV</sequence>
<dbReference type="SMART" id="SM00184">
    <property type="entry name" value="RING"/>
    <property type="match status" value="1"/>
</dbReference>
<evidence type="ECO:0000313" key="9">
    <source>
        <dbReference type="Proteomes" id="UP000283269"/>
    </source>
</evidence>
<organism evidence="8 9">
    <name type="scientific">Psilocybe cyanescens</name>
    <dbReference type="NCBI Taxonomy" id="93625"/>
    <lineage>
        <taxon>Eukaryota</taxon>
        <taxon>Fungi</taxon>
        <taxon>Dikarya</taxon>
        <taxon>Basidiomycota</taxon>
        <taxon>Agaricomycotina</taxon>
        <taxon>Agaricomycetes</taxon>
        <taxon>Agaricomycetidae</taxon>
        <taxon>Agaricales</taxon>
        <taxon>Agaricineae</taxon>
        <taxon>Strophariaceae</taxon>
        <taxon>Psilocybe</taxon>
    </lineage>
</organism>
<keyword evidence="3" id="KW-0862">Zinc</keyword>
<evidence type="ECO:0000256" key="4">
    <source>
        <dbReference type="PROSITE-ProRule" id="PRU00175"/>
    </source>
</evidence>
<gene>
    <name evidence="8" type="ORF">CVT25_011607</name>
</gene>
<dbReference type="GO" id="GO:0008270">
    <property type="term" value="F:zinc ion binding"/>
    <property type="evidence" value="ECO:0007669"/>
    <property type="project" value="UniProtKB-KW"/>
</dbReference>
<evidence type="ECO:0000256" key="5">
    <source>
        <dbReference type="SAM" id="Coils"/>
    </source>
</evidence>
<proteinExistence type="predicted"/>
<accession>A0A409WIM8</accession>
<evidence type="ECO:0000256" key="1">
    <source>
        <dbReference type="ARBA" id="ARBA00022723"/>
    </source>
</evidence>
<dbReference type="InParanoid" id="A0A409WIM8"/>
<dbReference type="EMBL" id="NHYD01003420">
    <property type="protein sequence ID" value="PPQ78384.1"/>
    <property type="molecule type" value="Genomic_DNA"/>
</dbReference>
<dbReference type="AlphaFoldDB" id="A0A409WIM8"/>
<dbReference type="InterPro" id="IPR017907">
    <property type="entry name" value="Znf_RING_CS"/>
</dbReference>
<feature type="region of interest" description="Disordered" evidence="6">
    <location>
        <begin position="1"/>
        <end position="53"/>
    </location>
</feature>
<feature type="coiled-coil region" evidence="5">
    <location>
        <begin position="92"/>
        <end position="126"/>
    </location>
</feature>
<feature type="domain" description="RING-type" evidence="7">
    <location>
        <begin position="148"/>
        <end position="200"/>
    </location>
</feature>
<feature type="region of interest" description="Disordered" evidence="6">
    <location>
        <begin position="253"/>
        <end position="277"/>
    </location>
</feature>
<name>A0A409WIM8_PSICY</name>
<evidence type="ECO:0000259" key="7">
    <source>
        <dbReference type="PROSITE" id="PS50089"/>
    </source>
</evidence>
<feature type="compositionally biased region" description="Basic residues" evidence="6">
    <location>
        <begin position="260"/>
        <end position="269"/>
    </location>
</feature>
<reference evidence="8 9" key="1">
    <citation type="journal article" date="2018" name="Evol. Lett.">
        <title>Horizontal gene cluster transfer increased hallucinogenic mushroom diversity.</title>
        <authorList>
            <person name="Reynolds H.T."/>
            <person name="Vijayakumar V."/>
            <person name="Gluck-Thaler E."/>
            <person name="Korotkin H.B."/>
            <person name="Matheny P.B."/>
            <person name="Slot J.C."/>
        </authorList>
    </citation>
    <scope>NUCLEOTIDE SEQUENCE [LARGE SCALE GENOMIC DNA]</scope>
    <source>
        <strain evidence="8 9">2631</strain>
    </source>
</reference>
<keyword evidence="2 4" id="KW-0863">Zinc-finger</keyword>
<evidence type="ECO:0000256" key="3">
    <source>
        <dbReference type="ARBA" id="ARBA00022833"/>
    </source>
</evidence>
<feature type="compositionally biased region" description="Low complexity" evidence="6">
    <location>
        <begin position="24"/>
        <end position="33"/>
    </location>
</feature>
<protein>
    <recommendedName>
        <fullName evidence="7">RING-type domain-containing protein</fullName>
    </recommendedName>
</protein>
<dbReference type="SUPFAM" id="SSF57850">
    <property type="entry name" value="RING/U-box"/>
    <property type="match status" value="1"/>
</dbReference>